<feature type="compositionally biased region" description="Basic and acidic residues" evidence="1">
    <location>
        <begin position="1255"/>
        <end position="1268"/>
    </location>
</feature>
<dbReference type="VEuPathDB" id="CryptoDB:Cvel_24504"/>
<feature type="compositionally biased region" description="Basic and acidic residues" evidence="1">
    <location>
        <begin position="479"/>
        <end position="501"/>
    </location>
</feature>
<dbReference type="Gene3D" id="3.30.565.10">
    <property type="entry name" value="Histidine kinase-like ATPase, C-terminal domain"/>
    <property type="match status" value="1"/>
</dbReference>
<feature type="compositionally biased region" description="Low complexity" evidence="1">
    <location>
        <begin position="981"/>
        <end position="995"/>
    </location>
</feature>
<feature type="compositionally biased region" description="Polar residues" evidence="1">
    <location>
        <begin position="1042"/>
        <end position="1054"/>
    </location>
</feature>
<feature type="region of interest" description="Disordered" evidence="1">
    <location>
        <begin position="464"/>
        <end position="505"/>
    </location>
</feature>
<dbReference type="PANTHER" id="PTHR35711:SF1">
    <property type="entry name" value="ECTODERMAL, ISOFORM F"/>
    <property type="match status" value="1"/>
</dbReference>
<evidence type="ECO:0008006" key="3">
    <source>
        <dbReference type="Google" id="ProtNLM"/>
    </source>
</evidence>
<accession>A0A0G4H314</accession>
<dbReference type="InterPro" id="IPR036890">
    <property type="entry name" value="HATPase_C_sf"/>
</dbReference>
<feature type="compositionally biased region" description="Acidic residues" evidence="1">
    <location>
        <begin position="600"/>
        <end position="642"/>
    </location>
</feature>
<feature type="compositionally biased region" description="Polar residues" evidence="1">
    <location>
        <begin position="925"/>
        <end position="938"/>
    </location>
</feature>
<gene>
    <name evidence="2" type="ORF">Cvel_24504</name>
</gene>
<feature type="compositionally biased region" description="Basic and acidic residues" evidence="1">
    <location>
        <begin position="367"/>
        <end position="406"/>
    </location>
</feature>
<dbReference type="EMBL" id="CDMZ01001829">
    <property type="protein sequence ID" value="CEM38076.1"/>
    <property type="molecule type" value="Genomic_DNA"/>
</dbReference>
<feature type="region of interest" description="Disordered" evidence="1">
    <location>
        <begin position="48"/>
        <end position="89"/>
    </location>
</feature>
<evidence type="ECO:0000256" key="1">
    <source>
        <dbReference type="SAM" id="MobiDB-lite"/>
    </source>
</evidence>
<feature type="compositionally biased region" description="Basic and acidic residues" evidence="1">
    <location>
        <begin position="996"/>
        <end position="1010"/>
    </location>
</feature>
<feature type="compositionally biased region" description="Low complexity" evidence="1">
    <location>
        <begin position="568"/>
        <end position="579"/>
    </location>
</feature>
<feature type="compositionally biased region" description="Gly residues" evidence="1">
    <location>
        <begin position="464"/>
        <end position="477"/>
    </location>
</feature>
<feature type="compositionally biased region" description="Low complexity" evidence="1">
    <location>
        <begin position="674"/>
        <end position="685"/>
    </location>
</feature>
<feature type="region of interest" description="Disordered" evidence="1">
    <location>
        <begin position="899"/>
        <end position="1325"/>
    </location>
</feature>
<feature type="compositionally biased region" description="Basic and acidic residues" evidence="1">
    <location>
        <begin position="1282"/>
        <end position="1301"/>
    </location>
</feature>
<feature type="compositionally biased region" description="Acidic residues" evidence="1">
    <location>
        <begin position="73"/>
        <end position="84"/>
    </location>
</feature>
<dbReference type="SUPFAM" id="SSF55874">
    <property type="entry name" value="ATPase domain of HSP90 chaperone/DNA topoisomerase II/histidine kinase"/>
    <property type="match status" value="1"/>
</dbReference>
<feature type="compositionally biased region" description="Acidic residues" evidence="1">
    <location>
        <begin position="1210"/>
        <end position="1221"/>
    </location>
</feature>
<feature type="region of interest" description="Disordered" evidence="1">
    <location>
        <begin position="331"/>
        <end position="407"/>
    </location>
</feature>
<feature type="compositionally biased region" description="Acidic residues" evidence="1">
    <location>
        <begin position="1311"/>
        <end position="1325"/>
    </location>
</feature>
<reference evidence="2" key="1">
    <citation type="submission" date="2014-11" db="EMBL/GenBank/DDBJ databases">
        <authorList>
            <person name="Otto D Thomas"/>
            <person name="Naeem Raeece"/>
        </authorList>
    </citation>
    <scope>NUCLEOTIDE SEQUENCE</scope>
</reference>
<evidence type="ECO:0000313" key="2">
    <source>
        <dbReference type="EMBL" id="CEM38076.1"/>
    </source>
</evidence>
<name>A0A0G4H314_9ALVE</name>
<feature type="region of interest" description="Disordered" evidence="1">
    <location>
        <begin position="795"/>
        <end position="814"/>
    </location>
</feature>
<feature type="compositionally biased region" description="Acidic residues" evidence="1">
    <location>
        <begin position="706"/>
        <end position="748"/>
    </location>
</feature>
<dbReference type="PANTHER" id="PTHR35711">
    <property type="entry name" value="EXPRESSED PROTEIN"/>
    <property type="match status" value="1"/>
</dbReference>
<proteinExistence type="predicted"/>
<organism evidence="2">
    <name type="scientific">Chromera velia CCMP2878</name>
    <dbReference type="NCBI Taxonomy" id="1169474"/>
    <lineage>
        <taxon>Eukaryota</taxon>
        <taxon>Sar</taxon>
        <taxon>Alveolata</taxon>
        <taxon>Colpodellida</taxon>
        <taxon>Chromeraceae</taxon>
        <taxon>Chromera</taxon>
    </lineage>
</organism>
<feature type="region of interest" description="Disordered" evidence="1">
    <location>
        <begin position="555"/>
        <end position="760"/>
    </location>
</feature>
<feature type="compositionally biased region" description="Low complexity" evidence="1">
    <location>
        <begin position="62"/>
        <end position="72"/>
    </location>
</feature>
<sequence>MLATDFLFRNSFLGGFTPEDGLLMSCKELLDNALDSLEMLRSSRVGAPSATTAWERGKQRPSSYSSSSSSFTEEGDGGEDEEGEEKGRDLRAEVCVEEEHSSLLKRIPESYQDLPRDTLHALRVSVRDSGTGVQVENLDLLGTIFGSSKNSFVKSSSDHVGGDSEKEKESTPAGKFGVGLKLVLLHATRWTDGAISVKLRVRPGEVLSFQLKYNAESESPLVCNCVHSRRPFEEWPWMSEFSVVVFSPHRQADPRVCSYIAHSSVWHPQVSLSFVDAASSCGVVSVDFPPPSCTERRGRGGEEEEEEERFPQWSVVENLLGFRFGDLRGGRGERERVRETEEEEEEGMGGNLSFSFSQNVCEEEEEGRGGARDFGLDRRDTETDRRRQRQERATRSLQRGQEREGCRSSVGILERRETRGDDVRVSFLLFETAVKVNESARTEIEVDEETSFSDDLMAGGFGGAAAGGGKSTGGAVGGSRRETQGSTQREREREMMAKAEDREEEDGVIELSRAANGMPLLYADALSCALFQSCRDFFRDLGGKFGVRLVSAEALESSDDRGSFEAVRGVQRQQRQGQGRSRGGQRRKRTRGEGDAMGEWMEEEEDEEEEERMAGEDEHEEEEGGFGGFGEDEEEDEEDEGPEGGVGVKEPGSLSLPLSVWEYGDDRGSFEAVRGVQRQQRQGQGRSRGGQRRKRTRGEGDAMGEWMEEEEDEEEEERMAGEDEHEEEEGGFGGFGEDEEEDEEDEGPEGGVGVKEPGSLSLPLSVWEYGGVTVRGEGMGSSWGPGKASFGCIEGGGEGGGLEEERESRGGGRTNFLKQLATPSLQRAVREGLRSLFEGARKKHPSEFETKTDFQYRHAADFLAPSIARSLSAIISRSRSGAFKGECLRMLGLLGGQHCRDRDRDTLSLSPSNPFMEEGDDEQDPTCTSLRHSPTASSWIGLGPQGPRGNAPYGMVQEGPGTPDSQRTIGAENDHADSEEALSLSLPPHGPPLAAAEEREVDADTIRERILQVVLSKLEKMRLNSSSSSSGTNTKGRRETDAQQTKGKTGGHAQTEQHMHPEAGQGRVGKKKKKNAKEKENEQTGEGMQMQRRPTDSAPQPKPTKRQKPSPSPPPSQAHTRIPPSQYPESRGMEEGGPRQPPMFSVPGSVATVESWAMGSDWGECGGYSDSQAEGVGEHDGALRSSFFAEERQREGGHLGGGGEWKEGGDEFGEGEGEGEDGSFLGSPFPFVQRQQQSQHGAERGRGRGRMLVSEWREEEKKEEDRRRGVYMRPTGSLDQNGEERKTGGGGKGQEEQRDSEGTVWRRLTREEEEFWAEDEEDDDF</sequence>
<protein>
    <recommendedName>
        <fullName evidence="3">Histidine kinase/HSP90-like ATPase domain-containing protein</fullName>
    </recommendedName>
</protein>